<accession>A0A6J4NCP0</accession>
<gene>
    <name evidence="1" type="ORF">AVDCRST_MAG94-4855</name>
</gene>
<organism evidence="1">
    <name type="scientific">uncultured Leptolyngbya sp</name>
    <dbReference type="NCBI Taxonomy" id="332963"/>
    <lineage>
        <taxon>Bacteria</taxon>
        <taxon>Bacillati</taxon>
        <taxon>Cyanobacteriota</taxon>
        <taxon>Cyanophyceae</taxon>
        <taxon>Leptolyngbyales</taxon>
        <taxon>Leptolyngbyaceae</taxon>
        <taxon>Leptolyngbya group</taxon>
        <taxon>Leptolyngbya</taxon>
        <taxon>environmental samples</taxon>
    </lineage>
</organism>
<dbReference type="EMBL" id="CADCTY010001673">
    <property type="protein sequence ID" value="CAA9380679.1"/>
    <property type="molecule type" value="Genomic_DNA"/>
</dbReference>
<dbReference type="AlphaFoldDB" id="A0A6J4NCP0"/>
<sequence length="144" mass="17097">MATFITSVAQPAMAQRVCIESESNGRIVCGRVVNDNRYNNRNDDRYNDRYDSRYSNRGNATSNFDERFYLMAYPDVRAAIRRGQYRDAYTHYQRAGRFEGRFPRFNEASYLARNPDIAEAVRRRSVRSGYDHWLRIGRFEDRKL</sequence>
<protein>
    <submittedName>
        <fullName evidence="1">Uncharacterized protein</fullName>
    </submittedName>
</protein>
<proteinExistence type="predicted"/>
<evidence type="ECO:0000313" key="1">
    <source>
        <dbReference type="EMBL" id="CAA9380679.1"/>
    </source>
</evidence>
<name>A0A6J4NCP0_9CYAN</name>
<reference evidence="1" key="1">
    <citation type="submission" date="2020-02" db="EMBL/GenBank/DDBJ databases">
        <authorList>
            <person name="Meier V. D."/>
        </authorList>
    </citation>
    <scope>NUCLEOTIDE SEQUENCE</scope>
    <source>
        <strain evidence="1">AVDCRST_MAG94</strain>
    </source>
</reference>